<dbReference type="AlphaFoldDB" id="A0A1M5FK75"/>
<evidence type="ECO:0000313" key="2">
    <source>
        <dbReference type="Proteomes" id="UP000184520"/>
    </source>
</evidence>
<name>A0A1M5FK75_9ALTE</name>
<proteinExistence type="predicted"/>
<dbReference type="EMBL" id="FQWD01000001">
    <property type="protein sequence ID" value="SHF91913.1"/>
    <property type="molecule type" value="Genomic_DNA"/>
</dbReference>
<evidence type="ECO:0000313" key="1">
    <source>
        <dbReference type="EMBL" id="SHF91913.1"/>
    </source>
</evidence>
<reference evidence="2" key="1">
    <citation type="submission" date="2016-11" db="EMBL/GenBank/DDBJ databases">
        <authorList>
            <person name="Varghese N."/>
            <person name="Submissions S."/>
        </authorList>
    </citation>
    <scope>NUCLEOTIDE SEQUENCE [LARGE SCALE GENOMIC DNA]</scope>
    <source>
        <strain evidence="2">CGMCC 1.8995</strain>
    </source>
</reference>
<dbReference type="STRING" id="634436.SAMN05216361_0879"/>
<protein>
    <submittedName>
        <fullName evidence="1">Uncharacterized protein</fullName>
    </submittedName>
</protein>
<sequence length="55" mass="6232">MNTVEQEFVSVKMRVSVLKRLLQGHNIHLCDVHGTSAKQKQCLQQLLLQAVSESK</sequence>
<dbReference type="RefSeq" id="WP_174237820.1">
    <property type="nucleotide sequence ID" value="NZ_FQWD01000001.1"/>
</dbReference>
<gene>
    <name evidence="1" type="ORF">SAMN05216361_0879</name>
</gene>
<organism evidence="1 2">
    <name type="scientific">Marisediminitalea aggregata</name>
    <dbReference type="NCBI Taxonomy" id="634436"/>
    <lineage>
        <taxon>Bacteria</taxon>
        <taxon>Pseudomonadati</taxon>
        <taxon>Pseudomonadota</taxon>
        <taxon>Gammaproteobacteria</taxon>
        <taxon>Alteromonadales</taxon>
        <taxon>Alteromonadaceae</taxon>
        <taxon>Marisediminitalea</taxon>
    </lineage>
</organism>
<dbReference type="Proteomes" id="UP000184520">
    <property type="component" value="Unassembled WGS sequence"/>
</dbReference>
<keyword evidence="2" id="KW-1185">Reference proteome</keyword>
<accession>A0A1M5FK75</accession>